<sequence>MALTAKKVYAVLSSKIKAMEEKMKQPITYKGKVDTVDLLPLSPSIGDMYNISQASIYGGANTNVVWNGTIWDSLGTITDVTDEQVQEAVNQFLTQNPIAPTLTDDGVLIL</sequence>
<reference evidence="1" key="1">
    <citation type="journal article" date="2021" name="Proc. Natl. Acad. Sci. U.S.A.">
        <title>A Catalog of Tens of Thousands of Viruses from Human Metagenomes Reveals Hidden Associations with Chronic Diseases.</title>
        <authorList>
            <person name="Tisza M.J."/>
            <person name="Buck C.B."/>
        </authorList>
    </citation>
    <scope>NUCLEOTIDE SEQUENCE</scope>
    <source>
        <strain evidence="1">CtGrV43</strain>
    </source>
</reference>
<dbReference type="EMBL" id="BK016079">
    <property type="protein sequence ID" value="DAF93029.1"/>
    <property type="molecule type" value="Genomic_DNA"/>
</dbReference>
<name>A0A8S5UEW9_9CAUD</name>
<accession>A0A8S5UEW9</accession>
<organism evidence="1">
    <name type="scientific">Myoviridae sp. ctGrV43</name>
    <dbReference type="NCBI Taxonomy" id="2825075"/>
    <lineage>
        <taxon>Viruses</taxon>
        <taxon>Duplodnaviria</taxon>
        <taxon>Heunggongvirae</taxon>
        <taxon>Uroviricota</taxon>
        <taxon>Caudoviricetes</taxon>
    </lineage>
</organism>
<proteinExistence type="predicted"/>
<evidence type="ECO:0000313" key="1">
    <source>
        <dbReference type="EMBL" id="DAF93029.1"/>
    </source>
</evidence>
<protein>
    <submittedName>
        <fullName evidence="1">Uncharacterized protein</fullName>
    </submittedName>
</protein>